<dbReference type="InterPro" id="IPR025827">
    <property type="entry name" value="Zn_ribbon_recom_dom"/>
</dbReference>
<dbReference type="AlphaFoldDB" id="A0A6L5YPL5"/>
<feature type="domain" description="Recombinase" evidence="3">
    <location>
        <begin position="147"/>
        <end position="279"/>
    </location>
</feature>
<evidence type="ECO:0000313" key="5">
    <source>
        <dbReference type="Proteomes" id="UP000474024"/>
    </source>
</evidence>
<dbReference type="Pfam" id="PF00239">
    <property type="entry name" value="Resolvase"/>
    <property type="match status" value="1"/>
</dbReference>
<sequence>MQVDGYSLDAQKEKLKKYAAYEEMQIVGEYSDEGHSGKNIAGRPEFVRMLEDIEDGKDEVTFVLVFKLSRFGRNAADVLNSLQLMQDYGVNLICVEDGIDSSKESGKLMISILSAVAELERENILVQTMEGRKQKAREGKWNGGFAPYGYKLEDGELIIAEDEAETIRVIFDKYIHTNLGANGIAEYLNTHGYKKKKRQNNTLDAFAPSFIKGVLDNPIYMGKMPYGRRATEKIPGTRNEFHVVKQDEYSLYEGAHDAIISEEDFALAKQKRVDTGVRFKKTHSLDHEHILSGILKCPVCGGAMYANVNRKKKKDGTYYRDFFYYACKHRIRIDGHSCDYHKQWGQDKVNAAVEEVIRKMVNNPKFQTALKQKIGSKIDTSELDKEKVVLNKQLQQAIGAKNKIAEQMDRLDITDKHYDRKYEDMQNRLDKQYDEISSLEEKIESVSLRIDNLHKNKLSGEAVYQILLQFDKMYSEFTDLEKKRFLKSFVKDVFVHEQELPDGRFLKGIKFRFPIFYNGVETDQLDFESCWDKETNDETIVVLHRIDL</sequence>
<reference evidence="4 5" key="1">
    <citation type="submission" date="2019-08" db="EMBL/GenBank/DDBJ databases">
        <title>In-depth cultivation of the pig gut microbiome towards novel bacterial diversity and tailored functional studies.</title>
        <authorList>
            <person name="Wylensek D."/>
            <person name="Hitch T.C.A."/>
            <person name="Clavel T."/>
        </authorList>
    </citation>
    <scope>NUCLEOTIDE SEQUENCE [LARGE SCALE GENOMIC DNA]</scope>
    <source>
        <strain evidence="4 5">MUC/MUC-530-WT-4D</strain>
    </source>
</reference>
<evidence type="ECO:0000259" key="3">
    <source>
        <dbReference type="PROSITE" id="PS51737"/>
    </source>
</evidence>
<dbReference type="Gene3D" id="3.90.1750.20">
    <property type="entry name" value="Putative Large Serine Recombinase, Chain B, Domain 2"/>
    <property type="match status" value="1"/>
</dbReference>
<dbReference type="Proteomes" id="UP000474024">
    <property type="component" value="Unassembled WGS sequence"/>
</dbReference>
<dbReference type="SUPFAM" id="SSF53041">
    <property type="entry name" value="Resolvase-like"/>
    <property type="match status" value="1"/>
</dbReference>
<dbReference type="InterPro" id="IPR036162">
    <property type="entry name" value="Resolvase-like_N_sf"/>
</dbReference>
<dbReference type="EMBL" id="VUNI01000004">
    <property type="protein sequence ID" value="MST74127.1"/>
    <property type="molecule type" value="Genomic_DNA"/>
</dbReference>
<feature type="domain" description="Resolvase/invertase-type recombinase catalytic" evidence="2">
    <location>
        <begin position="1"/>
        <end position="139"/>
    </location>
</feature>
<accession>A0A6L5YPL5</accession>
<organism evidence="4 5">
    <name type="scientific">Roseburia porci</name>
    <dbReference type="NCBI Taxonomy" id="2605790"/>
    <lineage>
        <taxon>Bacteria</taxon>
        <taxon>Bacillati</taxon>
        <taxon>Bacillota</taxon>
        <taxon>Clostridia</taxon>
        <taxon>Lachnospirales</taxon>
        <taxon>Lachnospiraceae</taxon>
        <taxon>Roseburia</taxon>
    </lineage>
</organism>
<dbReference type="Pfam" id="PF07508">
    <property type="entry name" value="Recombinase"/>
    <property type="match status" value="1"/>
</dbReference>
<protein>
    <submittedName>
        <fullName evidence="4">Recombinase family protein</fullName>
    </submittedName>
</protein>
<dbReference type="InterPro" id="IPR038109">
    <property type="entry name" value="DNA_bind_recomb_sf"/>
</dbReference>
<dbReference type="GO" id="GO:0000150">
    <property type="term" value="F:DNA strand exchange activity"/>
    <property type="evidence" value="ECO:0007669"/>
    <property type="project" value="InterPro"/>
</dbReference>
<dbReference type="InterPro" id="IPR050639">
    <property type="entry name" value="SSR_resolvase"/>
</dbReference>
<proteinExistence type="predicted"/>
<comment type="caution">
    <text evidence="4">The sequence shown here is derived from an EMBL/GenBank/DDBJ whole genome shotgun (WGS) entry which is preliminary data.</text>
</comment>
<evidence type="ECO:0000259" key="2">
    <source>
        <dbReference type="PROSITE" id="PS51736"/>
    </source>
</evidence>
<evidence type="ECO:0000256" key="1">
    <source>
        <dbReference type="SAM" id="Coils"/>
    </source>
</evidence>
<dbReference type="Gene3D" id="3.40.50.1390">
    <property type="entry name" value="Resolvase, N-terminal catalytic domain"/>
    <property type="match status" value="1"/>
</dbReference>
<dbReference type="CDD" id="cd00338">
    <property type="entry name" value="Ser_Recombinase"/>
    <property type="match status" value="1"/>
</dbReference>
<feature type="coiled-coil region" evidence="1">
    <location>
        <begin position="422"/>
        <end position="456"/>
    </location>
</feature>
<evidence type="ECO:0000313" key="4">
    <source>
        <dbReference type="EMBL" id="MST74127.1"/>
    </source>
</evidence>
<dbReference type="Pfam" id="PF13408">
    <property type="entry name" value="Zn_ribbon_recom"/>
    <property type="match status" value="1"/>
</dbReference>
<dbReference type="InterPro" id="IPR006119">
    <property type="entry name" value="Resolv_N"/>
</dbReference>
<gene>
    <name evidence="4" type="ORF">FYJ75_03620</name>
</gene>
<dbReference type="PROSITE" id="PS51737">
    <property type="entry name" value="RECOMBINASE_DNA_BIND"/>
    <property type="match status" value="1"/>
</dbReference>
<keyword evidence="1" id="KW-0175">Coiled coil</keyword>
<dbReference type="PROSITE" id="PS51736">
    <property type="entry name" value="RECOMBINASES_3"/>
    <property type="match status" value="1"/>
</dbReference>
<dbReference type="InterPro" id="IPR011109">
    <property type="entry name" value="DNA_bind_recombinase_dom"/>
</dbReference>
<dbReference type="GO" id="GO:0003677">
    <property type="term" value="F:DNA binding"/>
    <property type="evidence" value="ECO:0007669"/>
    <property type="project" value="InterPro"/>
</dbReference>
<dbReference type="PANTHER" id="PTHR30461:SF23">
    <property type="entry name" value="DNA RECOMBINASE-RELATED"/>
    <property type="match status" value="1"/>
</dbReference>
<dbReference type="SMART" id="SM00857">
    <property type="entry name" value="Resolvase"/>
    <property type="match status" value="1"/>
</dbReference>
<keyword evidence="5" id="KW-1185">Reference proteome</keyword>
<dbReference type="PANTHER" id="PTHR30461">
    <property type="entry name" value="DNA-INVERTASE FROM LAMBDOID PROPHAGE"/>
    <property type="match status" value="1"/>
</dbReference>
<name>A0A6L5YPL5_9FIRM</name>